<feature type="transmembrane region" description="Helical" evidence="1">
    <location>
        <begin position="133"/>
        <end position="155"/>
    </location>
</feature>
<name>A0AAV2TB55_CALDB</name>
<proteinExistence type="predicted"/>
<feature type="transmembrane region" description="Helical" evidence="1">
    <location>
        <begin position="97"/>
        <end position="121"/>
    </location>
</feature>
<keyword evidence="1" id="KW-0812">Transmembrane</keyword>
<evidence type="ECO:0000256" key="1">
    <source>
        <dbReference type="SAM" id="Phobius"/>
    </source>
</evidence>
<sequence>MLQGDAPAHFAGKKANVVLRTPVDLRSRDYDLDWGLFTLSSGLLFLLVGLCACLIQVSCVIQSLRIQCYAVGMWSASGFLICAIFAVHLYVTSPVRSVKMVLVTVICDGTFAIALQLAAAIVAGRCAQNRARYLGVCACSFIGMVVGFMHMTLFIQKIRRLRFSRN</sequence>
<evidence type="ECO:0008006" key="4">
    <source>
        <dbReference type="Google" id="ProtNLM"/>
    </source>
</evidence>
<gene>
    <name evidence="2" type="ORF">CDAUBV1_LOCUS6600</name>
</gene>
<dbReference type="AlphaFoldDB" id="A0AAV2TB55"/>
<dbReference type="EMBL" id="CAXLJL010000156">
    <property type="protein sequence ID" value="CAL5133346.1"/>
    <property type="molecule type" value="Genomic_DNA"/>
</dbReference>
<keyword evidence="1" id="KW-0472">Membrane</keyword>
<evidence type="ECO:0000313" key="3">
    <source>
        <dbReference type="Proteomes" id="UP001497525"/>
    </source>
</evidence>
<organism evidence="2 3">
    <name type="scientific">Calicophoron daubneyi</name>
    <name type="common">Rumen fluke</name>
    <name type="synonym">Paramphistomum daubneyi</name>
    <dbReference type="NCBI Taxonomy" id="300641"/>
    <lineage>
        <taxon>Eukaryota</taxon>
        <taxon>Metazoa</taxon>
        <taxon>Spiralia</taxon>
        <taxon>Lophotrochozoa</taxon>
        <taxon>Platyhelminthes</taxon>
        <taxon>Trematoda</taxon>
        <taxon>Digenea</taxon>
        <taxon>Plagiorchiida</taxon>
        <taxon>Pronocephalata</taxon>
        <taxon>Paramphistomoidea</taxon>
        <taxon>Paramphistomidae</taxon>
        <taxon>Calicophoron</taxon>
    </lineage>
</organism>
<reference evidence="2" key="1">
    <citation type="submission" date="2024-06" db="EMBL/GenBank/DDBJ databases">
        <authorList>
            <person name="Liu X."/>
            <person name="Lenzi L."/>
            <person name="Haldenby T S."/>
            <person name="Uol C."/>
        </authorList>
    </citation>
    <scope>NUCLEOTIDE SEQUENCE</scope>
</reference>
<protein>
    <recommendedName>
        <fullName evidence="4">MARVEL domain-containing protein</fullName>
    </recommendedName>
</protein>
<accession>A0AAV2TB55</accession>
<feature type="transmembrane region" description="Helical" evidence="1">
    <location>
        <begin position="69"/>
        <end position="91"/>
    </location>
</feature>
<keyword evidence="1" id="KW-1133">Transmembrane helix</keyword>
<dbReference type="Proteomes" id="UP001497525">
    <property type="component" value="Unassembled WGS sequence"/>
</dbReference>
<evidence type="ECO:0000313" key="2">
    <source>
        <dbReference type="EMBL" id="CAL5133346.1"/>
    </source>
</evidence>
<comment type="caution">
    <text evidence="2">The sequence shown here is derived from an EMBL/GenBank/DDBJ whole genome shotgun (WGS) entry which is preliminary data.</text>
</comment>
<feature type="transmembrane region" description="Helical" evidence="1">
    <location>
        <begin position="34"/>
        <end position="57"/>
    </location>
</feature>